<dbReference type="OrthoDB" id="5559822at2759"/>
<sequence>MGNCLASPNQRPRNIGISSQSLNSIPKRNFFHDNEHNNTKKSKTFKRKKIHKNLIGLPSNFQHTGHIGISELRSGKVDAEKVKTQMAEVAAALRLEINPVSESIDTQNNQIPISNQVQDSFSFTSNSPSQFNVKKNKRHQVYQSHTNKLPSHHYNFIAKSSGSRSDGRSRCCFEIACMEI</sequence>
<organism evidence="3 4">
    <name type="scientific">Gigaspora margarita</name>
    <dbReference type="NCBI Taxonomy" id="4874"/>
    <lineage>
        <taxon>Eukaryota</taxon>
        <taxon>Fungi</taxon>
        <taxon>Fungi incertae sedis</taxon>
        <taxon>Mucoromycota</taxon>
        <taxon>Glomeromycotina</taxon>
        <taxon>Glomeromycetes</taxon>
        <taxon>Diversisporales</taxon>
        <taxon>Gigasporaceae</taxon>
        <taxon>Gigaspora</taxon>
    </lineage>
</organism>
<evidence type="ECO:0000259" key="2">
    <source>
        <dbReference type="PROSITE" id="PS50108"/>
    </source>
</evidence>
<reference evidence="3 4" key="1">
    <citation type="journal article" date="2019" name="Environ. Microbiol.">
        <title>At the nexus of three kingdoms: the genome of the mycorrhizal fungus Gigaspora margarita provides insights into plant, endobacterial and fungal interactions.</title>
        <authorList>
            <person name="Venice F."/>
            <person name="Ghignone S."/>
            <person name="Salvioli di Fossalunga A."/>
            <person name="Amselem J."/>
            <person name="Novero M."/>
            <person name="Xianan X."/>
            <person name="Sedzielewska Toro K."/>
            <person name="Morin E."/>
            <person name="Lipzen A."/>
            <person name="Grigoriev I.V."/>
            <person name="Henrissat B."/>
            <person name="Martin F.M."/>
            <person name="Bonfante P."/>
        </authorList>
    </citation>
    <scope>NUCLEOTIDE SEQUENCE [LARGE SCALE GENOMIC DNA]</scope>
    <source>
        <strain evidence="3 4">BEG34</strain>
    </source>
</reference>
<proteinExistence type="predicted"/>
<comment type="caution">
    <text evidence="3">The sequence shown here is derived from an EMBL/GenBank/DDBJ whole genome shotgun (WGS) entry which is preliminary data.</text>
</comment>
<dbReference type="Gene3D" id="3.90.810.10">
    <property type="entry name" value="CRIB domain"/>
    <property type="match status" value="1"/>
</dbReference>
<dbReference type="EMBL" id="WTPW01001551">
    <property type="protein sequence ID" value="KAF0429213.1"/>
    <property type="molecule type" value="Genomic_DNA"/>
</dbReference>
<dbReference type="PROSITE" id="PS50108">
    <property type="entry name" value="CRIB"/>
    <property type="match status" value="1"/>
</dbReference>
<accession>A0A8H3X9K3</accession>
<dbReference type="AlphaFoldDB" id="A0A8H3X9K3"/>
<name>A0A8H3X9K3_GIGMA</name>
<protein>
    <recommendedName>
        <fullName evidence="2">CRIB domain-containing protein</fullName>
    </recommendedName>
</protein>
<dbReference type="Proteomes" id="UP000439903">
    <property type="component" value="Unassembled WGS sequence"/>
</dbReference>
<feature type="domain" description="CRIB" evidence="2">
    <location>
        <begin position="55"/>
        <end position="68"/>
    </location>
</feature>
<dbReference type="InterPro" id="IPR036936">
    <property type="entry name" value="CRIB_dom_sf"/>
</dbReference>
<keyword evidence="4" id="KW-1185">Reference proteome</keyword>
<feature type="compositionally biased region" description="Polar residues" evidence="1">
    <location>
        <begin position="1"/>
        <end position="26"/>
    </location>
</feature>
<evidence type="ECO:0000313" key="3">
    <source>
        <dbReference type="EMBL" id="KAF0429213.1"/>
    </source>
</evidence>
<gene>
    <name evidence="3" type="ORF">F8M41_005759</name>
</gene>
<feature type="region of interest" description="Disordered" evidence="1">
    <location>
        <begin position="1"/>
        <end position="41"/>
    </location>
</feature>
<evidence type="ECO:0000313" key="4">
    <source>
        <dbReference type="Proteomes" id="UP000439903"/>
    </source>
</evidence>
<dbReference type="InterPro" id="IPR000095">
    <property type="entry name" value="CRIB_dom"/>
</dbReference>
<evidence type="ECO:0000256" key="1">
    <source>
        <dbReference type="SAM" id="MobiDB-lite"/>
    </source>
</evidence>